<dbReference type="EMBL" id="DWXE01000001">
    <property type="protein sequence ID" value="HJB89966.1"/>
    <property type="molecule type" value="Genomic_DNA"/>
</dbReference>
<dbReference type="InterPro" id="IPR007391">
    <property type="entry name" value="Vancomycin_resist_VanW"/>
</dbReference>
<protein>
    <submittedName>
        <fullName evidence="2">VanW family protein</fullName>
    </submittedName>
</protein>
<name>A0A9D2MPF3_9FIRM</name>
<reference evidence="2" key="1">
    <citation type="journal article" date="2021" name="PeerJ">
        <title>Extensive microbial diversity within the chicken gut microbiome revealed by metagenomics and culture.</title>
        <authorList>
            <person name="Gilroy R."/>
            <person name="Ravi A."/>
            <person name="Getino M."/>
            <person name="Pursley I."/>
            <person name="Horton D.L."/>
            <person name="Alikhan N.F."/>
            <person name="Baker D."/>
            <person name="Gharbi K."/>
            <person name="Hall N."/>
            <person name="Watson M."/>
            <person name="Adriaenssens E.M."/>
            <person name="Foster-Nyarko E."/>
            <person name="Jarju S."/>
            <person name="Secka A."/>
            <person name="Antonio M."/>
            <person name="Oren A."/>
            <person name="Chaudhuri R.R."/>
            <person name="La Ragione R."/>
            <person name="Hildebrand F."/>
            <person name="Pallen M.J."/>
        </authorList>
    </citation>
    <scope>NUCLEOTIDE SEQUENCE</scope>
    <source>
        <strain evidence="2">USAMLcec3-2134</strain>
    </source>
</reference>
<dbReference type="Pfam" id="PF04294">
    <property type="entry name" value="VanW"/>
    <property type="match status" value="1"/>
</dbReference>
<feature type="signal peptide" evidence="1">
    <location>
        <begin position="1"/>
        <end position="26"/>
    </location>
</feature>
<evidence type="ECO:0000256" key="1">
    <source>
        <dbReference type="SAM" id="SignalP"/>
    </source>
</evidence>
<evidence type="ECO:0000313" key="2">
    <source>
        <dbReference type="EMBL" id="HJB89966.1"/>
    </source>
</evidence>
<proteinExistence type="predicted"/>
<organism evidence="2 3">
    <name type="scientific">Candidatus Eisenbergiella merdigallinarum</name>
    <dbReference type="NCBI Taxonomy" id="2838552"/>
    <lineage>
        <taxon>Bacteria</taxon>
        <taxon>Bacillati</taxon>
        <taxon>Bacillota</taxon>
        <taxon>Clostridia</taxon>
        <taxon>Lachnospirales</taxon>
        <taxon>Lachnospiraceae</taxon>
        <taxon>Eisenbergiella</taxon>
    </lineage>
</organism>
<sequence length="389" mass="42056">MKTYRNCLLALFVALSLLIPSATAQAAESWSPQPLPALSVDTVFGDSRYIDPEWLTHKVTISWQGTEWMTGMDAFRDVPVRLTNAGGKIAVKFLDLAVFRSYFDAINAQLAGLTAQSDTPVFDNGSGSYIRQSGQTHQEAVPQMAQWLADTMENLILTGACTDIAQELTPELLTTVTDQSVVTTSPDFVLAGSCTTSFKTSSANRSSNIEVGASRLNNLIVMPGQTVSVSDAILPRTKANGYKPAGVYANGVHTTGMGGGVCQISSTVYNAVKNAGLTVTERKAHSMPVSYLPKGLDAAIAAGSKDLKFRNDYSTPVVIYTDTSNKQLTVNVVVWNQELNGRSFKLWAKQTGSLSADTYFTTYQDGREVSTVFVGTSRYNPYREEGDES</sequence>
<dbReference type="PANTHER" id="PTHR35788:SF1">
    <property type="entry name" value="EXPORTED PROTEIN"/>
    <property type="match status" value="1"/>
</dbReference>
<keyword evidence="1" id="KW-0732">Signal</keyword>
<gene>
    <name evidence="2" type="ORF">H9763_00670</name>
</gene>
<dbReference type="Proteomes" id="UP000886883">
    <property type="component" value="Unassembled WGS sequence"/>
</dbReference>
<dbReference type="AlphaFoldDB" id="A0A9D2MPF3"/>
<accession>A0A9D2MPF3</accession>
<feature type="chain" id="PRO_5039598918" evidence="1">
    <location>
        <begin position="27"/>
        <end position="389"/>
    </location>
</feature>
<reference evidence="2" key="2">
    <citation type="submission" date="2021-04" db="EMBL/GenBank/DDBJ databases">
        <authorList>
            <person name="Gilroy R."/>
        </authorList>
    </citation>
    <scope>NUCLEOTIDE SEQUENCE</scope>
    <source>
        <strain evidence="2">USAMLcec3-2134</strain>
    </source>
</reference>
<comment type="caution">
    <text evidence="2">The sequence shown here is derived from an EMBL/GenBank/DDBJ whole genome shotgun (WGS) entry which is preliminary data.</text>
</comment>
<dbReference type="PANTHER" id="PTHR35788">
    <property type="entry name" value="EXPORTED PROTEIN-RELATED"/>
    <property type="match status" value="1"/>
</dbReference>
<evidence type="ECO:0000313" key="3">
    <source>
        <dbReference type="Proteomes" id="UP000886883"/>
    </source>
</evidence>
<dbReference type="InterPro" id="IPR052913">
    <property type="entry name" value="Glycopeptide_resist_protein"/>
</dbReference>